<dbReference type="STRING" id="930990.A0A067LXB4"/>
<evidence type="ECO:0000256" key="6">
    <source>
        <dbReference type="ARBA" id="ARBA00022729"/>
    </source>
</evidence>
<keyword evidence="5" id="KW-0479">Metal-binding</keyword>
<dbReference type="EMBL" id="KL198118">
    <property type="protein sequence ID" value="KDQ06975.1"/>
    <property type="molecule type" value="Genomic_DNA"/>
</dbReference>
<keyword evidence="4" id="KW-0325">Glycoprotein</keyword>
<dbReference type="Gene3D" id="3.20.20.370">
    <property type="entry name" value="Glycoside hydrolase/deacetylase"/>
    <property type="match status" value="1"/>
</dbReference>
<evidence type="ECO:0000256" key="3">
    <source>
        <dbReference type="ARBA" id="ARBA00022475"/>
    </source>
</evidence>
<gene>
    <name evidence="14" type="ORF">BOTBODRAFT_181115</name>
</gene>
<keyword evidence="7" id="KW-0378">Hydrolase</keyword>
<evidence type="ECO:0000256" key="8">
    <source>
        <dbReference type="ARBA" id="ARBA00023136"/>
    </source>
</evidence>
<dbReference type="GO" id="GO:0005886">
    <property type="term" value="C:plasma membrane"/>
    <property type="evidence" value="ECO:0007669"/>
    <property type="project" value="UniProtKB-SubCell"/>
</dbReference>
<accession>A0A067LXB4</accession>
<feature type="transmembrane region" description="Helical" evidence="12">
    <location>
        <begin position="6"/>
        <end position="23"/>
    </location>
</feature>
<dbReference type="InterPro" id="IPR011330">
    <property type="entry name" value="Glyco_hydro/deAcase_b/a-brl"/>
</dbReference>
<reference evidence="15" key="1">
    <citation type="journal article" date="2014" name="Proc. Natl. Acad. Sci. U.S.A.">
        <title>Extensive sampling of basidiomycete genomes demonstrates inadequacy of the white-rot/brown-rot paradigm for wood decay fungi.</title>
        <authorList>
            <person name="Riley R."/>
            <person name="Salamov A.A."/>
            <person name="Brown D.W."/>
            <person name="Nagy L.G."/>
            <person name="Floudas D."/>
            <person name="Held B.W."/>
            <person name="Levasseur A."/>
            <person name="Lombard V."/>
            <person name="Morin E."/>
            <person name="Otillar R."/>
            <person name="Lindquist E.A."/>
            <person name="Sun H."/>
            <person name="LaButti K.M."/>
            <person name="Schmutz J."/>
            <person name="Jabbour D."/>
            <person name="Luo H."/>
            <person name="Baker S.E."/>
            <person name="Pisabarro A.G."/>
            <person name="Walton J.D."/>
            <person name="Blanchette R.A."/>
            <person name="Henrissat B."/>
            <person name="Martin F."/>
            <person name="Cullen D."/>
            <person name="Hibbett D.S."/>
            <person name="Grigoriev I.V."/>
        </authorList>
    </citation>
    <scope>NUCLEOTIDE SEQUENCE [LARGE SCALE GENOMIC DNA]</scope>
    <source>
        <strain evidence="15">FD-172 SS1</strain>
    </source>
</reference>
<evidence type="ECO:0000256" key="7">
    <source>
        <dbReference type="ARBA" id="ARBA00022801"/>
    </source>
</evidence>
<keyword evidence="9" id="KW-0119">Carbohydrate metabolism</keyword>
<keyword evidence="15" id="KW-1185">Reference proteome</keyword>
<name>A0A067LXB4_BOTB1</name>
<keyword evidence="4" id="KW-0336">GPI-anchor</keyword>
<dbReference type="Pfam" id="PF01522">
    <property type="entry name" value="Polysacc_deac_1"/>
    <property type="match status" value="1"/>
</dbReference>
<dbReference type="InParanoid" id="A0A067LXB4"/>
<evidence type="ECO:0000313" key="15">
    <source>
        <dbReference type="Proteomes" id="UP000027195"/>
    </source>
</evidence>
<keyword evidence="12" id="KW-0812">Transmembrane</keyword>
<dbReference type="GO" id="GO:0016810">
    <property type="term" value="F:hydrolase activity, acting on carbon-nitrogen (but not peptide) bonds"/>
    <property type="evidence" value="ECO:0007669"/>
    <property type="project" value="InterPro"/>
</dbReference>
<dbReference type="GO" id="GO:0071555">
    <property type="term" value="P:cell wall organization"/>
    <property type="evidence" value="ECO:0007669"/>
    <property type="project" value="UniProtKB-KW"/>
</dbReference>
<dbReference type="GO" id="GO:0005975">
    <property type="term" value="P:carbohydrate metabolic process"/>
    <property type="evidence" value="ECO:0007669"/>
    <property type="project" value="InterPro"/>
</dbReference>
<evidence type="ECO:0000256" key="12">
    <source>
        <dbReference type="SAM" id="Phobius"/>
    </source>
</evidence>
<evidence type="ECO:0000256" key="2">
    <source>
        <dbReference type="ARBA" id="ARBA00004609"/>
    </source>
</evidence>
<dbReference type="Proteomes" id="UP000027195">
    <property type="component" value="Unassembled WGS sequence"/>
</dbReference>
<feature type="transmembrane region" description="Helical" evidence="12">
    <location>
        <begin position="35"/>
        <end position="52"/>
    </location>
</feature>
<evidence type="ECO:0000259" key="13">
    <source>
        <dbReference type="PROSITE" id="PS51677"/>
    </source>
</evidence>
<dbReference type="PROSITE" id="PS51677">
    <property type="entry name" value="NODB"/>
    <property type="match status" value="1"/>
</dbReference>
<proteinExistence type="predicted"/>
<evidence type="ECO:0000256" key="9">
    <source>
        <dbReference type="ARBA" id="ARBA00023277"/>
    </source>
</evidence>
<evidence type="ECO:0000256" key="1">
    <source>
        <dbReference type="ARBA" id="ARBA00001941"/>
    </source>
</evidence>
<evidence type="ECO:0000256" key="5">
    <source>
        <dbReference type="ARBA" id="ARBA00022723"/>
    </source>
</evidence>
<comment type="subcellular location">
    <subcellularLocation>
        <location evidence="2">Cell membrane</location>
        <topology evidence="2">Lipid-anchor</topology>
        <topology evidence="2">GPI-anchor</topology>
    </subcellularLocation>
</comment>
<comment type="cofactor">
    <cofactor evidence="1">
        <name>Co(2+)</name>
        <dbReference type="ChEBI" id="CHEBI:48828"/>
    </cofactor>
</comment>
<keyword evidence="11" id="KW-0961">Cell wall biogenesis/degradation</keyword>
<keyword evidence="12" id="KW-1133">Transmembrane helix</keyword>
<keyword evidence="3" id="KW-1003">Cell membrane</keyword>
<dbReference type="HOGENOM" id="CLU_021264_11_2_1"/>
<evidence type="ECO:0000313" key="14">
    <source>
        <dbReference type="EMBL" id="KDQ06975.1"/>
    </source>
</evidence>
<dbReference type="PANTHER" id="PTHR46471:SF2">
    <property type="entry name" value="CHITIN DEACETYLASE-RELATED"/>
    <property type="match status" value="1"/>
</dbReference>
<dbReference type="OrthoDB" id="2125469at2759"/>
<feature type="domain" description="NodB homology" evidence="13">
    <location>
        <begin position="67"/>
        <end position="252"/>
    </location>
</feature>
<organism evidence="14 15">
    <name type="scientific">Botryobasidium botryosum (strain FD-172 SS1)</name>
    <dbReference type="NCBI Taxonomy" id="930990"/>
    <lineage>
        <taxon>Eukaryota</taxon>
        <taxon>Fungi</taxon>
        <taxon>Dikarya</taxon>
        <taxon>Basidiomycota</taxon>
        <taxon>Agaricomycotina</taxon>
        <taxon>Agaricomycetes</taxon>
        <taxon>Cantharellales</taxon>
        <taxon>Botryobasidiaceae</taxon>
        <taxon>Botryobasidium</taxon>
    </lineage>
</organism>
<dbReference type="PANTHER" id="PTHR46471">
    <property type="entry name" value="CHITIN DEACETYLASE"/>
    <property type="match status" value="1"/>
</dbReference>
<dbReference type="GO" id="GO:0046872">
    <property type="term" value="F:metal ion binding"/>
    <property type="evidence" value="ECO:0007669"/>
    <property type="project" value="UniProtKB-KW"/>
</dbReference>
<evidence type="ECO:0000256" key="4">
    <source>
        <dbReference type="ARBA" id="ARBA00022622"/>
    </source>
</evidence>
<evidence type="ECO:0000256" key="10">
    <source>
        <dbReference type="ARBA" id="ARBA00023288"/>
    </source>
</evidence>
<dbReference type="InterPro" id="IPR002509">
    <property type="entry name" value="NODB_dom"/>
</dbReference>
<keyword evidence="10" id="KW-0449">Lipoprotein</keyword>
<protein>
    <submittedName>
        <fullName evidence="14">Carbohydrate esterase family 4 protein</fullName>
    </submittedName>
</protein>
<keyword evidence="8 12" id="KW-0472">Membrane</keyword>
<dbReference type="GO" id="GO:0098552">
    <property type="term" value="C:side of membrane"/>
    <property type="evidence" value="ECO:0007669"/>
    <property type="project" value="UniProtKB-KW"/>
</dbReference>
<dbReference type="CDD" id="cd10951">
    <property type="entry name" value="CE4_ClCDA_like"/>
    <property type="match status" value="1"/>
</dbReference>
<evidence type="ECO:0000256" key="11">
    <source>
        <dbReference type="ARBA" id="ARBA00023316"/>
    </source>
</evidence>
<sequence length="289" mass="31954">MFDEATLGMISAVMGAFFFFNLLSGSSRTGSKASAFLYASCMVMTASAAIIPRRQMANVMTACTVPKTAALTFDDGPFSWHNQIVDTLDAAGAKGTFFINGNNYGCIYSNDSVNRMQYSYSRGHQIASHTWDHAHLPTLDETRMEQQFNLSDVAFSKILGVVPTFMRPPYGEYNDLVQKVAADHNQNVIIWDVDSEDSMGATAEQSEQTYTNAVERGAASILTLNHETHESTAVEVLPFMIKLFKDKGYKLVTVAECLGYKPQDMYQRRTKPGVRDDSWTCVGTPLPGQ</sequence>
<dbReference type="AlphaFoldDB" id="A0A067LXB4"/>
<dbReference type="SUPFAM" id="SSF88713">
    <property type="entry name" value="Glycoside hydrolase/deacetylase"/>
    <property type="match status" value="1"/>
</dbReference>
<keyword evidence="6" id="KW-0732">Signal</keyword>